<dbReference type="SUPFAM" id="SSF82895">
    <property type="entry name" value="TSP-1 type 1 repeat"/>
    <property type="match status" value="1"/>
</dbReference>
<comment type="caution">
    <text evidence="3">The sequence shown here is derived from an EMBL/GenBank/DDBJ whole genome shotgun (WGS) entry which is preliminary data.</text>
</comment>
<dbReference type="InterPro" id="IPR000884">
    <property type="entry name" value="TSP1_rpt"/>
</dbReference>
<keyword evidence="2" id="KW-1015">Disulfide bond</keyword>
<sequence>MCDVTCGNGKVVKQRKCDSPAPKHGGAACPGDNVEVTNCKMANCPANTANSSAFGYGTEYKSVSSAW</sequence>
<reference evidence="3" key="1">
    <citation type="journal article" date="2019" name="bioRxiv">
        <title>The Genome of the Zebra Mussel, Dreissena polymorpha: A Resource for Invasive Species Research.</title>
        <authorList>
            <person name="McCartney M.A."/>
            <person name="Auch B."/>
            <person name="Kono T."/>
            <person name="Mallez S."/>
            <person name="Zhang Y."/>
            <person name="Obille A."/>
            <person name="Becker A."/>
            <person name="Abrahante J.E."/>
            <person name="Garbe J."/>
            <person name="Badalamenti J.P."/>
            <person name="Herman A."/>
            <person name="Mangelson H."/>
            <person name="Liachko I."/>
            <person name="Sullivan S."/>
            <person name="Sone E.D."/>
            <person name="Koren S."/>
            <person name="Silverstein K.A.T."/>
            <person name="Beckman K.B."/>
            <person name="Gohl D.M."/>
        </authorList>
    </citation>
    <scope>NUCLEOTIDE SEQUENCE</scope>
    <source>
        <strain evidence="3">Duluth1</strain>
        <tissue evidence="3">Whole animal</tissue>
    </source>
</reference>
<dbReference type="InterPro" id="IPR036383">
    <property type="entry name" value="TSP1_rpt_sf"/>
</dbReference>
<gene>
    <name evidence="3" type="ORF">DPMN_140695</name>
</gene>
<keyword evidence="1" id="KW-0677">Repeat</keyword>
<evidence type="ECO:0000313" key="4">
    <source>
        <dbReference type="Proteomes" id="UP000828390"/>
    </source>
</evidence>
<reference evidence="3" key="2">
    <citation type="submission" date="2020-11" db="EMBL/GenBank/DDBJ databases">
        <authorList>
            <person name="McCartney M.A."/>
            <person name="Auch B."/>
            <person name="Kono T."/>
            <person name="Mallez S."/>
            <person name="Becker A."/>
            <person name="Gohl D.M."/>
            <person name="Silverstein K.A.T."/>
            <person name="Koren S."/>
            <person name="Bechman K.B."/>
            <person name="Herman A."/>
            <person name="Abrahante J.E."/>
            <person name="Garbe J."/>
        </authorList>
    </citation>
    <scope>NUCLEOTIDE SEQUENCE</scope>
    <source>
        <strain evidence="3">Duluth1</strain>
        <tissue evidence="3">Whole animal</tissue>
    </source>
</reference>
<dbReference type="InterPro" id="IPR052065">
    <property type="entry name" value="Compl_asym_regulator"/>
</dbReference>
<dbReference type="PROSITE" id="PS50092">
    <property type="entry name" value="TSP1"/>
    <property type="match status" value="1"/>
</dbReference>
<accession>A0A9D4JJ88</accession>
<organism evidence="3 4">
    <name type="scientific">Dreissena polymorpha</name>
    <name type="common">Zebra mussel</name>
    <name type="synonym">Mytilus polymorpha</name>
    <dbReference type="NCBI Taxonomy" id="45954"/>
    <lineage>
        <taxon>Eukaryota</taxon>
        <taxon>Metazoa</taxon>
        <taxon>Spiralia</taxon>
        <taxon>Lophotrochozoa</taxon>
        <taxon>Mollusca</taxon>
        <taxon>Bivalvia</taxon>
        <taxon>Autobranchia</taxon>
        <taxon>Heteroconchia</taxon>
        <taxon>Euheterodonta</taxon>
        <taxon>Imparidentia</taxon>
        <taxon>Neoheterodontei</taxon>
        <taxon>Myida</taxon>
        <taxon>Dreissenoidea</taxon>
        <taxon>Dreissenidae</taxon>
        <taxon>Dreissena</taxon>
    </lineage>
</organism>
<dbReference type="PANTHER" id="PTHR22906:SF21">
    <property type="entry name" value="SEMA DOMAIN-CONTAINING PROTEIN"/>
    <property type="match status" value="1"/>
</dbReference>
<dbReference type="AlphaFoldDB" id="A0A9D4JJ88"/>
<evidence type="ECO:0000313" key="3">
    <source>
        <dbReference type="EMBL" id="KAH3812269.1"/>
    </source>
</evidence>
<evidence type="ECO:0000256" key="2">
    <source>
        <dbReference type="ARBA" id="ARBA00023157"/>
    </source>
</evidence>
<protein>
    <submittedName>
        <fullName evidence="3">Uncharacterized protein</fullName>
    </submittedName>
</protein>
<dbReference type="EMBL" id="JAIWYP010000006">
    <property type="protein sequence ID" value="KAH3812269.1"/>
    <property type="molecule type" value="Genomic_DNA"/>
</dbReference>
<keyword evidence="4" id="KW-1185">Reference proteome</keyword>
<proteinExistence type="predicted"/>
<evidence type="ECO:0000256" key="1">
    <source>
        <dbReference type="ARBA" id="ARBA00022737"/>
    </source>
</evidence>
<dbReference type="PANTHER" id="PTHR22906">
    <property type="entry name" value="PROPERDIN"/>
    <property type="match status" value="1"/>
</dbReference>
<dbReference type="Gene3D" id="2.20.100.10">
    <property type="entry name" value="Thrombospondin type-1 (TSP1) repeat"/>
    <property type="match status" value="1"/>
</dbReference>
<dbReference type="Proteomes" id="UP000828390">
    <property type="component" value="Unassembled WGS sequence"/>
</dbReference>
<dbReference type="FunFam" id="2.20.100.10:FF:000001">
    <property type="entry name" value="semaphorin-5A isoform X1"/>
    <property type="match status" value="1"/>
</dbReference>
<name>A0A9D4JJ88_DREPO</name>
<dbReference type="Pfam" id="PF00090">
    <property type="entry name" value="TSP_1"/>
    <property type="match status" value="1"/>
</dbReference>